<evidence type="ECO:0000259" key="1">
    <source>
        <dbReference type="Pfam" id="PF01636"/>
    </source>
</evidence>
<evidence type="ECO:0000313" key="3">
    <source>
        <dbReference type="Proteomes" id="UP001595699"/>
    </source>
</evidence>
<sequence length="326" mass="36004">MIDQALEILARHGYDATRLELLGEGGQSTCYGTGEIAVLLCNADVSAYTEDLTGHTLPGPDVVPPLNKYAAPWWMSTRAADQGMRTPRILAVGDEPRPYALIEPVRGTLASKHAEVGERAVGWYAQLGQEIRKANDVETIGFGTFTPDEANGFRGRFATWPDYLDRYLELFLVRGPENAKTLDQLLAQDLVDERDLGRVEARVRAARTWPVRPQLTHYDNRLDNVMVDGDRITVLDWGLAFSGIGIAQELIKIFETAPTTIQDSRVAAFLDGYGLTRNEALDAIEAGKLMLVLDGLAMASGWAYRPDRLGGVRGWLSTVQRLSADW</sequence>
<accession>A0ABV7YCE1</accession>
<keyword evidence="3" id="KW-1185">Reference proteome</keyword>
<dbReference type="SUPFAM" id="SSF56112">
    <property type="entry name" value="Protein kinase-like (PK-like)"/>
    <property type="match status" value="1"/>
</dbReference>
<dbReference type="Pfam" id="PF01636">
    <property type="entry name" value="APH"/>
    <property type="match status" value="1"/>
</dbReference>
<dbReference type="EMBL" id="JBHRZH010000016">
    <property type="protein sequence ID" value="MFC3762901.1"/>
    <property type="molecule type" value="Genomic_DNA"/>
</dbReference>
<organism evidence="2 3">
    <name type="scientific">Tenggerimyces flavus</name>
    <dbReference type="NCBI Taxonomy" id="1708749"/>
    <lineage>
        <taxon>Bacteria</taxon>
        <taxon>Bacillati</taxon>
        <taxon>Actinomycetota</taxon>
        <taxon>Actinomycetes</taxon>
        <taxon>Propionibacteriales</taxon>
        <taxon>Nocardioidaceae</taxon>
        <taxon>Tenggerimyces</taxon>
    </lineage>
</organism>
<dbReference type="RefSeq" id="WP_205113801.1">
    <property type="nucleotide sequence ID" value="NZ_JAFBCM010000001.1"/>
</dbReference>
<dbReference type="Proteomes" id="UP001595699">
    <property type="component" value="Unassembled WGS sequence"/>
</dbReference>
<dbReference type="InterPro" id="IPR011009">
    <property type="entry name" value="Kinase-like_dom_sf"/>
</dbReference>
<protein>
    <submittedName>
        <fullName evidence="2">Phosphotransferase family protein</fullName>
    </submittedName>
</protein>
<feature type="domain" description="Aminoglycoside phosphotransferase" evidence="1">
    <location>
        <begin position="78"/>
        <end position="277"/>
    </location>
</feature>
<evidence type="ECO:0000313" key="2">
    <source>
        <dbReference type="EMBL" id="MFC3762901.1"/>
    </source>
</evidence>
<name>A0ABV7YCE1_9ACTN</name>
<reference evidence="3" key="1">
    <citation type="journal article" date="2019" name="Int. J. Syst. Evol. Microbiol.">
        <title>The Global Catalogue of Microorganisms (GCM) 10K type strain sequencing project: providing services to taxonomists for standard genome sequencing and annotation.</title>
        <authorList>
            <consortium name="The Broad Institute Genomics Platform"/>
            <consortium name="The Broad Institute Genome Sequencing Center for Infectious Disease"/>
            <person name="Wu L."/>
            <person name="Ma J."/>
        </authorList>
    </citation>
    <scope>NUCLEOTIDE SEQUENCE [LARGE SCALE GENOMIC DNA]</scope>
    <source>
        <strain evidence="3">CGMCC 4.7241</strain>
    </source>
</reference>
<dbReference type="InterPro" id="IPR002575">
    <property type="entry name" value="Aminoglycoside_PTrfase"/>
</dbReference>
<comment type="caution">
    <text evidence="2">The sequence shown here is derived from an EMBL/GenBank/DDBJ whole genome shotgun (WGS) entry which is preliminary data.</text>
</comment>
<proteinExistence type="predicted"/>
<gene>
    <name evidence="2" type="ORF">ACFOUW_18820</name>
</gene>
<dbReference type="Gene3D" id="3.90.1200.10">
    <property type="match status" value="1"/>
</dbReference>